<keyword evidence="1" id="KW-0175">Coiled coil</keyword>
<feature type="coiled-coil region" evidence="1">
    <location>
        <begin position="216"/>
        <end position="243"/>
    </location>
</feature>
<feature type="compositionally biased region" description="Basic and acidic residues" evidence="2">
    <location>
        <begin position="584"/>
        <end position="595"/>
    </location>
</feature>
<feature type="region of interest" description="Disordered" evidence="2">
    <location>
        <begin position="393"/>
        <end position="474"/>
    </location>
</feature>
<evidence type="ECO:0000313" key="4">
    <source>
        <dbReference type="Proteomes" id="UP000250266"/>
    </source>
</evidence>
<feature type="compositionally biased region" description="Basic residues" evidence="2">
    <location>
        <begin position="651"/>
        <end position="660"/>
    </location>
</feature>
<evidence type="ECO:0000313" key="3">
    <source>
        <dbReference type="EMBL" id="OCK80350.1"/>
    </source>
</evidence>
<feature type="compositionally biased region" description="Polar residues" evidence="2">
    <location>
        <begin position="407"/>
        <end position="420"/>
    </location>
</feature>
<feature type="compositionally biased region" description="Basic residues" evidence="2">
    <location>
        <begin position="510"/>
        <end position="521"/>
    </location>
</feature>
<sequence>MPSLASSDATPLHTSHVNPFAASRTDLENSRKRGYDTQEEQCDELQGDGAAETSTPSLKRRRSSNWPLPAEEPIARPEQHAHRRFVSPSSSINKRHVSNGLRPSKFLEGSMNDRASQKPPSVFTRLFQGSTHDLSVDHLMEDYMETSNMPSTVKAHEKRSMSPSKTPSHHPNPAVSSIATGESKQSGIFRFGRSIASSFNPVNIWQKMSNTWKENKEELIREAMQVDERKARAEQAYAQLKESGKLPAPKVFYRDHVKQTSTEASHRDSAIQMDDPRPSSDHVQVAEDNTNPIPSASSASGASETRKSSFRFRTPSLSNLKKAKSHTQLHVPQTPTNAIFLSPDREQAEMERTIRKSQSKKDMLKQQKLNKRVSDLEAKLEEARRELTRALGAPPVPVLPTSLADVKTSNVPPRSVSPQKRQFVPGALPSLPSERLLFPQQLEVEEDAEEKAKVEPEKVNPEKEKPLQPLEDDVATMGPVEITLQHDDAMTKGDIWTDDIDTLAKPKATAPRRKVAKKRKSGDKEDLRYKPQSEDDDDAEWESAKAAKKRRSAARAAEKTSPKSKKQNTANRLTKKQQQTAVEEPAKDASAKDPETITAFASGSTTNLATVHEEHTTKIPLSDEPSRPTAFATPSHPSKRHQHRSPSANKLSKRRDHSRCRSSSPPPNYLSRDEGADENDVVSVVPDGVSIPPIPPIAHGNRGKKNGAVDDGWDGLGDEIF</sequence>
<feature type="compositionally biased region" description="Basic and acidic residues" evidence="2">
    <location>
        <begin position="522"/>
        <end position="533"/>
    </location>
</feature>
<feature type="compositionally biased region" description="Polar residues" evidence="2">
    <location>
        <begin position="1"/>
        <end position="17"/>
    </location>
</feature>
<dbReference type="EMBL" id="KV744963">
    <property type="protein sequence ID" value="OCK80350.1"/>
    <property type="molecule type" value="Genomic_DNA"/>
</dbReference>
<accession>A0A8E2EAD3</accession>
<feature type="compositionally biased region" description="Acidic residues" evidence="2">
    <location>
        <begin position="37"/>
        <end position="46"/>
    </location>
</feature>
<proteinExistence type="predicted"/>
<dbReference type="AlphaFoldDB" id="A0A8E2EAD3"/>
<dbReference type="OrthoDB" id="5226996at2759"/>
<evidence type="ECO:0000256" key="1">
    <source>
        <dbReference type="SAM" id="Coils"/>
    </source>
</evidence>
<feature type="compositionally biased region" description="Basic and acidic residues" evidence="2">
    <location>
        <begin position="258"/>
        <end position="280"/>
    </location>
</feature>
<dbReference type="Proteomes" id="UP000250266">
    <property type="component" value="Unassembled WGS sequence"/>
</dbReference>
<feature type="compositionally biased region" description="Basic and acidic residues" evidence="2">
    <location>
        <begin position="450"/>
        <end position="466"/>
    </location>
</feature>
<feature type="compositionally biased region" description="Polar residues" evidence="2">
    <location>
        <begin position="599"/>
        <end position="609"/>
    </location>
</feature>
<feature type="coiled-coil region" evidence="1">
    <location>
        <begin position="347"/>
        <end position="393"/>
    </location>
</feature>
<feature type="compositionally biased region" description="Polar residues" evidence="2">
    <location>
        <begin position="567"/>
        <end position="581"/>
    </location>
</feature>
<feature type="compositionally biased region" description="Basic and acidic residues" evidence="2">
    <location>
        <begin position="25"/>
        <end position="36"/>
    </location>
</feature>
<gene>
    <name evidence="3" type="ORF">K432DRAFT_425805</name>
</gene>
<feature type="region of interest" description="Disordered" evidence="2">
    <location>
        <begin position="152"/>
        <end position="181"/>
    </location>
</feature>
<feature type="region of interest" description="Disordered" evidence="2">
    <location>
        <begin position="1"/>
        <end position="118"/>
    </location>
</feature>
<keyword evidence="4" id="KW-1185">Reference proteome</keyword>
<feature type="region of interest" description="Disordered" evidence="2">
    <location>
        <begin position="502"/>
        <end position="721"/>
    </location>
</feature>
<organism evidence="3 4">
    <name type="scientific">Lepidopterella palustris CBS 459.81</name>
    <dbReference type="NCBI Taxonomy" id="1314670"/>
    <lineage>
        <taxon>Eukaryota</taxon>
        <taxon>Fungi</taxon>
        <taxon>Dikarya</taxon>
        <taxon>Ascomycota</taxon>
        <taxon>Pezizomycotina</taxon>
        <taxon>Dothideomycetes</taxon>
        <taxon>Pleosporomycetidae</taxon>
        <taxon>Mytilinidiales</taxon>
        <taxon>Argynnaceae</taxon>
        <taxon>Lepidopterella</taxon>
    </lineage>
</organism>
<evidence type="ECO:0000256" key="2">
    <source>
        <dbReference type="SAM" id="MobiDB-lite"/>
    </source>
</evidence>
<reference evidence="3 4" key="1">
    <citation type="journal article" date="2016" name="Nat. Commun.">
        <title>Ectomycorrhizal ecology is imprinted in the genome of the dominant symbiotic fungus Cenococcum geophilum.</title>
        <authorList>
            <consortium name="DOE Joint Genome Institute"/>
            <person name="Peter M."/>
            <person name="Kohler A."/>
            <person name="Ohm R.A."/>
            <person name="Kuo A."/>
            <person name="Krutzmann J."/>
            <person name="Morin E."/>
            <person name="Arend M."/>
            <person name="Barry K.W."/>
            <person name="Binder M."/>
            <person name="Choi C."/>
            <person name="Clum A."/>
            <person name="Copeland A."/>
            <person name="Grisel N."/>
            <person name="Haridas S."/>
            <person name="Kipfer T."/>
            <person name="LaButti K."/>
            <person name="Lindquist E."/>
            <person name="Lipzen A."/>
            <person name="Maire R."/>
            <person name="Meier B."/>
            <person name="Mihaltcheva S."/>
            <person name="Molinier V."/>
            <person name="Murat C."/>
            <person name="Poggeler S."/>
            <person name="Quandt C.A."/>
            <person name="Sperisen C."/>
            <person name="Tritt A."/>
            <person name="Tisserant E."/>
            <person name="Crous P.W."/>
            <person name="Henrissat B."/>
            <person name="Nehls U."/>
            <person name="Egli S."/>
            <person name="Spatafora J.W."/>
            <person name="Grigoriev I.V."/>
            <person name="Martin F.M."/>
        </authorList>
    </citation>
    <scope>NUCLEOTIDE SEQUENCE [LARGE SCALE GENOMIC DNA]</scope>
    <source>
        <strain evidence="3 4">CBS 459.81</strain>
    </source>
</reference>
<feature type="compositionally biased region" description="Polar residues" evidence="2">
    <location>
        <begin position="328"/>
        <end position="338"/>
    </location>
</feature>
<evidence type="ECO:0008006" key="5">
    <source>
        <dbReference type="Google" id="ProtNLM"/>
    </source>
</evidence>
<protein>
    <recommendedName>
        <fullName evidence="5">Nuclear RNA binding protein</fullName>
    </recommendedName>
</protein>
<feature type="region of interest" description="Disordered" evidence="2">
    <location>
        <begin position="258"/>
        <end position="338"/>
    </location>
</feature>
<name>A0A8E2EAD3_9PEZI</name>
<feature type="compositionally biased region" description="Acidic residues" evidence="2">
    <location>
        <begin position="711"/>
        <end position="721"/>
    </location>
</feature>